<accession>A0A6P5Z6T9</accession>
<comment type="catalytic activity">
    <reaction evidence="20">
        <text>L-seryl-[protein] + ATP = O-phospho-L-seryl-[protein] + ADP + H(+)</text>
        <dbReference type="Rhea" id="RHEA:17989"/>
        <dbReference type="Rhea" id="RHEA-COMP:9863"/>
        <dbReference type="Rhea" id="RHEA-COMP:11604"/>
        <dbReference type="ChEBI" id="CHEBI:15378"/>
        <dbReference type="ChEBI" id="CHEBI:29999"/>
        <dbReference type="ChEBI" id="CHEBI:30616"/>
        <dbReference type="ChEBI" id="CHEBI:83421"/>
        <dbReference type="ChEBI" id="CHEBI:456216"/>
        <dbReference type="EC" id="2.7.11.1"/>
    </reaction>
</comment>
<dbReference type="Gene3D" id="3.80.10.10">
    <property type="entry name" value="Ribonuclease Inhibitor"/>
    <property type="match status" value="3"/>
</dbReference>
<evidence type="ECO:0000256" key="1">
    <source>
        <dbReference type="ARBA" id="ARBA00004162"/>
    </source>
</evidence>
<dbReference type="Gene3D" id="1.10.510.10">
    <property type="entry name" value="Transferase(Phosphotransferase) domain 1"/>
    <property type="match status" value="1"/>
</dbReference>
<dbReference type="PROSITE" id="PS00107">
    <property type="entry name" value="PROTEIN_KINASE_ATP"/>
    <property type="match status" value="1"/>
</dbReference>
<dbReference type="GO" id="GO:0033612">
    <property type="term" value="F:receptor serine/threonine kinase binding"/>
    <property type="evidence" value="ECO:0007669"/>
    <property type="project" value="TreeGrafter"/>
</dbReference>
<keyword evidence="12 21" id="KW-0547">Nucleotide-binding</keyword>
<evidence type="ECO:0000313" key="24">
    <source>
        <dbReference type="Proteomes" id="UP000515121"/>
    </source>
</evidence>
<evidence type="ECO:0000256" key="20">
    <source>
        <dbReference type="ARBA" id="ARBA00048679"/>
    </source>
</evidence>
<evidence type="ECO:0000256" key="7">
    <source>
        <dbReference type="ARBA" id="ARBA00022614"/>
    </source>
</evidence>
<dbReference type="InterPro" id="IPR001611">
    <property type="entry name" value="Leu-rich_rpt"/>
</dbReference>
<keyword evidence="14 21" id="KW-0067">ATP-binding</keyword>
<dbReference type="SUPFAM" id="SSF52047">
    <property type="entry name" value="RNI-like"/>
    <property type="match status" value="2"/>
</dbReference>
<evidence type="ECO:0000256" key="2">
    <source>
        <dbReference type="ARBA" id="ARBA00008684"/>
    </source>
</evidence>
<feature type="transmembrane region" description="Helical" evidence="22">
    <location>
        <begin position="720"/>
        <end position="741"/>
    </location>
</feature>
<dbReference type="SMART" id="SM00369">
    <property type="entry name" value="LRR_TYP"/>
    <property type="match status" value="12"/>
</dbReference>
<evidence type="ECO:0000256" key="5">
    <source>
        <dbReference type="ARBA" id="ARBA00022527"/>
    </source>
</evidence>
<dbReference type="PANTHER" id="PTHR48056:SF73">
    <property type="entry name" value="LRR RECEPTOR-LIKE SERINE_THREONINE-PROTEIN KINASE EFR"/>
    <property type="match status" value="1"/>
</dbReference>
<dbReference type="AlphaFoldDB" id="A0A6P5Z6T9"/>
<dbReference type="GeneID" id="111297696"/>
<keyword evidence="11" id="KW-0677">Repeat</keyword>
<dbReference type="Proteomes" id="UP000515121">
    <property type="component" value="Unplaced"/>
</dbReference>
<evidence type="ECO:0000256" key="15">
    <source>
        <dbReference type="ARBA" id="ARBA00022989"/>
    </source>
</evidence>
<evidence type="ECO:0000259" key="23">
    <source>
        <dbReference type="PROSITE" id="PS50011"/>
    </source>
</evidence>
<evidence type="ECO:0000256" key="17">
    <source>
        <dbReference type="ARBA" id="ARBA00023170"/>
    </source>
</evidence>
<dbReference type="SMART" id="SM00220">
    <property type="entry name" value="S_TKc"/>
    <property type="match status" value="1"/>
</dbReference>
<organism evidence="24 25">
    <name type="scientific">Durio zibethinus</name>
    <name type="common">Durian</name>
    <dbReference type="NCBI Taxonomy" id="66656"/>
    <lineage>
        <taxon>Eukaryota</taxon>
        <taxon>Viridiplantae</taxon>
        <taxon>Streptophyta</taxon>
        <taxon>Embryophyta</taxon>
        <taxon>Tracheophyta</taxon>
        <taxon>Spermatophyta</taxon>
        <taxon>Magnoliopsida</taxon>
        <taxon>eudicotyledons</taxon>
        <taxon>Gunneridae</taxon>
        <taxon>Pentapetalae</taxon>
        <taxon>rosids</taxon>
        <taxon>malvids</taxon>
        <taxon>Malvales</taxon>
        <taxon>Malvaceae</taxon>
        <taxon>Helicteroideae</taxon>
        <taxon>Durio</taxon>
    </lineage>
</organism>
<evidence type="ECO:0000256" key="11">
    <source>
        <dbReference type="ARBA" id="ARBA00022737"/>
    </source>
</evidence>
<name>A0A6P5Z6T9_DURZI</name>
<dbReference type="PANTHER" id="PTHR48056">
    <property type="entry name" value="LRR RECEPTOR-LIKE SERINE/THREONINE-PROTEIN KINASE-RELATED"/>
    <property type="match status" value="1"/>
</dbReference>
<dbReference type="InterPro" id="IPR013210">
    <property type="entry name" value="LRR_N_plant-typ"/>
</dbReference>
<dbReference type="RefSeq" id="XP_022748076.1">
    <property type="nucleotide sequence ID" value="XM_022892341.1"/>
</dbReference>
<keyword evidence="17" id="KW-0675">Receptor</keyword>
<dbReference type="Pfam" id="PF00560">
    <property type="entry name" value="LRR_1"/>
    <property type="match status" value="15"/>
</dbReference>
<keyword evidence="6" id="KW-0597">Phosphoprotein</keyword>
<comment type="subcellular location">
    <subcellularLocation>
        <location evidence="1">Cell membrane</location>
        <topology evidence="1">Single-pass membrane protein</topology>
    </subcellularLocation>
</comment>
<reference evidence="25" key="1">
    <citation type="submission" date="2025-08" db="UniProtKB">
        <authorList>
            <consortium name="RefSeq"/>
        </authorList>
    </citation>
    <scope>IDENTIFICATION</scope>
    <source>
        <tissue evidence="25">Fruit stalk</tissue>
    </source>
</reference>
<protein>
    <recommendedName>
        <fullName evidence="3">non-specific serine/threonine protein kinase</fullName>
        <ecNumber evidence="3">2.7.11.1</ecNumber>
    </recommendedName>
</protein>
<proteinExistence type="inferred from homology"/>
<dbReference type="FunFam" id="3.80.10.10:FF:000095">
    <property type="entry name" value="LRR receptor-like serine/threonine-protein kinase GSO1"/>
    <property type="match status" value="2"/>
</dbReference>
<evidence type="ECO:0000256" key="10">
    <source>
        <dbReference type="ARBA" id="ARBA00022729"/>
    </source>
</evidence>
<keyword evidence="5" id="KW-0723">Serine/threonine-protein kinase</keyword>
<keyword evidence="7" id="KW-0433">Leucine-rich repeat</keyword>
<dbReference type="Gene3D" id="3.30.200.20">
    <property type="entry name" value="Phosphorylase Kinase, domain 1"/>
    <property type="match status" value="1"/>
</dbReference>
<keyword evidence="13" id="KW-0418">Kinase</keyword>
<dbReference type="Pfam" id="PF13855">
    <property type="entry name" value="LRR_8"/>
    <property type="match status" value="1"/>
</dbReference>
<dbReference type="FunFam" id="3.80.10.10:FF:000299">
    <property type="entry name" value="Piriformospora indica-insensitive protein 2"/>
    <property type="match status" value="1"/>
</dbReference>
<dbReference type="FunFam" id="3.80.10.10:FF:000129">
    <property type="entry name" value="Leucine-rich repeat receptor-like kinase"/>
    <property type="match status" value="1"/>
</dbReference>
<evidence type="ECO:0000256" key="4">
    <source>
        <dbReference type="ARBA" id="ARBA00022475"/>
    </source>
</evidence>
<evidence type="ECO:0000256" key="3">
    <source>
        <dbReference type="ARBA" id="ARBA00012513"/>
    </source>
</evidence>
<evidence type="ECO:0000313" key="25">
    <source>
        <dbReference type="RefSeq" id="XP_022748076.1"/>
    </source>
</evidence>
<dbReference type="PROSITE" id="PS51450">
    <property type="entry name" value="LRR"/>
    <property type="match status" value="2"/>
</dbReference>
<evidence type="ECO:0000256" key="21">
    <source>
        <dbReference type="PROSITE-ProRule" id="PRU10141"/>
    </source>
</evidence>
<dbReference type="PROSITE" id="PS00108">
    <property type="entry name" value="PROTEIN_KINASE_ST"/>
    <property type="match status" value="1"/>
</dbReference>
<dbReference type="FunFam" id="3.30.200.20:FF:000661">
    <property type="entry name" value="Serine-threonine protein kinase plant-type"/>
    <property type="match status" value="1"/>
</dbReference>
<dbReference type="OrthoDB" id="676979at2759"/>
<evidence type="ECO:0000256" key="18">
    <source>
        <dbReference type="ARBA" id="ARBA00023180"/>
    </source>
</evidence>
<dbReference type="Pfam" id="PF07714">
    <property type="entry name" value="PK_Tyr_Ser-Thr"/>
    <property type="match status" value="1"/>
</dbReference>
<feature type="binding site" evidence="21">
    <location>
        <position position="806"/>
    </location>
    <ligand>
        <name>ATP</name>
        <dbReference type="ChEBI" id="CHEBI:30616"/>
    </ligand>
</feature>
<evidence type="ECO:0000256" key="6">
    <source>
        <dbReference type="ARBA" id="ARBA00022553"/>
    </source>
</evidence>
<dbReference type="PRINTS" id="PR00019">
    <property type="entry name" value="LEURICHRPT"/>
</dbReference>
<dbReference type="SUPFAM" id="SSF56112">
    <property type="entry name" value="Protein kinase-like (PK-like)"/>
    <property type="match status" value="1"/>
</dbReference>
<keyword evidence="24" id="KW-1185">Reference proteome</keyword>
<keyword evidence="8" id="KW-0808">Transferase</keyword>
<dbReference type="InterPro" id="IPR003591">
    <property type="entry name" value="Leu-rich_rpt_typical-subtyp"/>
</dbReference>
<keyword evidence="16 22" id="KW-0472">Membrane</keyword>
<gene>
    <name evidence="25" type="primary">LOC111297696</name>
</gene>
<dbReference type="InterPro" id="IPR000719">
    <property type="entry name" value="Prot_kinase_dom"/>
</dbReference>
<keyword evidence="15 22" id="KW-1133">Transmembrane helix</keyword>
<evidence type="ECO:0000256" key="22">
    <source>
        <dbReference type="SAM" id="Phobius"/>
    </source>
</evidence>
<dbReference type="SMART" id="SM00365">
    <property type="entry name" value="LRR_SD22"/>
    <property type="match status" value="7"/>
</dbReference>
<sequence length="1065" mass="118113">MIVRNLTTDQHALLEFKHRIIDPHNILANNWTTTTSVCNWVGVSCASKHRRVNSLNLPNMNLIGTVPPHLGNLSFLVSLNLSHNNFHGLLPRELGQLSRLRLIELSFNFLSGEIPSWFGRLNKVLYLSLWSNNLTGTIPQSLAQMSNLEILDLRQNLVQGHIPPEISNLLNLRILRLAFNQLSGSVPSVIYNISSLHMISLTSNSLSGSLPEDICRHLPNLERFYLTLNEFSGQIPSSIDECRCLQILTLNFNRFSGSIPRSIGNLTRLKVLSLDGNNLEGEIPWEIGNLISLETLAASFMRLSGLIPHSIFNISSLKAISLANNSLSGKLPYMSSASNLEKLYLWDNNLSGNIPGSISNVSKLRILELQNNSFFGLIPETLGNLRFLEHLLLWSNHLTTKTSTHEWSFLNSLANCKYLSILDLSFNPLNGILPASISNLSTSLQQFSVIDCKIRGSIPMEIGSLSNAILLDLSSNKLSGPIPTTVGRLKNLQLLNLSGNKLQGSIPHDLCGLKGLFKLSLGANELDGLLPTCLCDLTSLRYLYLFSNKLHSQIPLSFWSLKDILEVDLSSNNLSGSLPLDIGNLKVLISLNLSRNLLSSDIPSTIGSLHDLQVLNLSRNRLRGPIPKSLGDLMSLKSLDLSNNNLSGVIPKSLEKLYDLNYFNVSFNRLEGEIPSGGPFLNFTAKSFMKNYALCGSPRLQVSPCKNKIHPKFKKTALHALRYVLPTFASIIIVVAVIIVYKKGQRGNMNLATVEDLIPLKKRRRVSYNQLLQGTGGFSGNNLLGSGSFGSVYKGILSDGTEVAIKVFNLQIDGAFKSFDIECEVMSNILHRNLVKVITCCSTIDFKALVLEFMPNGSLDKWLYSYNYVLDILQRINIMIDVASALEYLHLGHPIPIIHCDLKPSNVLLDEDMVAHVGDFGIAKLLGEGDSTKQTMTLATVGYMAPEYGSMGIISTKSDVYNYGILLIETFTRKKPTDEIFVGEMSIKHWVKSSLSNEIIGVIDSSLVQEMDEYFVIKANCISSIMRIALDCSAELPEDRLDMKNVVSMLKNIKREYLNNITQDE</sequence>
<evidence type="ECO:0000256" key="13">
    <source>
        <dbReference type="ARBA" id="ARBA00022777"/>
    </source>
</evidence>
<feature type="domain" description="Protein kinase" evidence="23">
    <location>
        <begin position="778"/>
        <end position="1058"/>
    </location>
</feature>
<dbReference type="InterPro" id="IPR050647">
    <property type="entry name" value="Plant_LRR-RLKs"/>
</dbReference>
<dbReference type="EC" id="2.7.11.1" evidence="3"/>
<dbReference type="InterPro" id="IPR001245">
    <property type="entry name" value="Ser-Thr/Tyr_kinase_cat_dom"/>
</dbReference>
<evidence type="ECO:0000256" key="16">
    <source>
        <dbReference type="ARBA" id="ARBA00023136"/>
    </source>
</evidence>
<evidence type="ECO:0000256" key="9">
    <source>
        <dbReference type="ARBA" id="ARBA00022692"/>
    </source>
</evidence>
<dbReference type="PROSITE" id="PS50011">
    <property type="entry name" value="PROTEIN_KINASE_DOM"/>
    <property type="match status" value="1"/>
</dbReference>
<keyword evidence="10" id="KW-0732">Signal</keyword>
<evidence type="ECO:0000256" key="14">
    <source>
        <dbReference type="ARBA" id="ARBA00022840"/>
    </source>
</evidence>
<dbReference type="GO" id="GO:0005886">
    <property type="term" value="C:plasma membrane"/>
    <property type="evidence" value="ECO:0007669"/>
    <property type="project" value="UniProtKB-SubCell"/>
</dbReference>
<evidence type="ECO:0000256" key="19">
    <source>
        <dbReference type="ARBA" id="ARBA00047899"/>
    </source>
</evidence>
<dbReference type="InterPro" id="IPR032675">
    <property type="entry name" value="LRR_dom_sf"/>
</dbReference>
<dbReference type="Pfam" id="PF08263">
    <property type="entry name" value="LRRNT_2"/>
    <property type="match status" value="1"/>
</dbReference>
<evidence type="ECO:0000256" key="8">
    <source>
        <dbReference type="ARBA" id="ARBA00022679"/>
    </source>
</evidence>
<evidence type="ECO:0000256" key="12">
    <source>
        <dbReference type="ARBA" id="ARBA00022741"/>
    </source>
</evidence>
<dbReference type="InterPro" id="IPR017441">
    <property type="entry name" value="Protein_kinase_ATP_BS"/>
</dbReference>
<dbReference type="InterPro" id="IPR011009">
    <property type="entry name" value="Kinase-like_dom_sf"/>
</dbReference>
<keyword evidence="4" id="KW-1003">Cell membrane</keyword>
<keyword evidence="9 22" id="KW-0812">Transmembrane</keyword>
<keyword evidence="18" id="KW-0325">Glycoprotein</keyword>
<comment type="similarity">
    <text evidence="2">Belongs to the protein kinase superfamily. Ser/Thr protein kinase family.</text>
</comment>
<dbReference type="FunFam" id="1.10.510.10:FF:000358">
    <property type="entry name" value="Putative leucine-rich repeat receptor-like serine/threonine-protein kinase"/>
    <property type="match status" value="1"/>
</dbReference>
<dbReference type="GO" id="GO:0004674">
    <property type="term" value="F:protein serine/threonine kinase activity"/>
    <property type="evidence" value="ECO:0007669"/>
    <property type="project" value="UniProtKB-KW"/>
</dbReference>
<dbReference type="KEGG" id="dzi:111297696"/>
<dbReference type="GO" id="GO:0005524">
    <property type="term" value="F:ATP binding"/>
    <property type="evidence" value="ECO:0007669"/>
    <property type="project" value="UniProtKB-UniRule"/>
</dbReference>
<comment type="catalytic activity">
    <reaction evidence="19">
        <text>L-threonyl-[protein] + ATP = O-phospho-L-threonyl-[protein] + ADP + H(+)</text>
        <dbReference type="Rhea" id="RHEA:46608"/>
        <dbReference type="Rhea" id="RHEA-COMP:11060"/>
        <dbReference type="Rhea" id="RHEA-COMP:11605"/>
        <dbReference type="ChEBI" id="CHEBI:15378"/>
        <dbReference type="ChEBI" id="CHEBI:30013"/>
        <dbReference type="ChEBI" id="CHEBI:30616"/>
        <dbReference type="ChEBI" id="CHEBI:61977"/>
        <dbReference type="ChEBI" id="CHEBI:456216"/>
        <dbReference type="EC" id="2.7.11.1"/>
    </reaction>
</comment>
<dbReference type="InterPro" id="IPR008271">
    <property type="entry name" value="Ser/Thr_kinase_AS"/>
</dbReference>